<keyword evidence="2" id="KW-0472">Membrane</keyword>
<proteinExistence type="predicted"/>
<dbReference type="InterPro" id="IPR021235">
    <property type="entry name" value="DUF2637"/>
</dbReference>
<accession>A0ABR9JKR9</accession>
<dbReference type="RefSeq" id="WP_192758059.1">
    <property type="nucleotide sequence ID" value="NZ_JADBDZ010000001.1"/>
</dbReference>
<feature type="transmembrane region" description="Helical" evidence="2">
    <location>
        <begin position="75"/>
        <end position="94"/>
    </location>
</feature>
<protein>
    <recommendedName>
        <fullName evidence="5">DUF2637 domain-containing protein</fullName>
    </recommendedName>
</protein>
<feature type="transmembrane region" description="Helical" evidence="2">
    <location>
        <begin position="43"/>
        <end position="63"/>
    </location>
</feature>
<feature type="transmembrane region" description="Helical" evidence="2">
    <location>
        <begin position="100"/>
        <end position="122"/>
    </location>
</feature>
<reference evidence="3 4" key="1">
    <citation type="submission" date="2020-10" db="EMBL/GenBank/DDBJ databases">
        <title>Sequencing the genomes of 1000 actinobacteria strains.</title>
        <authorList>
            <person name="Klenk H.-P."/>
        </authorList>
    </citation>
    <scope>NUCLEOTIDE SEQUENCE [LARGE SCALE GENOMIC DNA]</scope>
    <source>
        <strain evidence="3 4">DSM 46744</strain>
    </source>
</reference>
<feature type="compositionally biased region" description="Acidic residues" evidence="1">
    <location>
        <begin position="154"/>
        <end position="167"/>
    </location>
</feature>
<evidence type="ECO:0000256" key="2">
    <source>
        <dbReference type="SAM" id="Phobius"/>
    </source>
</evidence>
<keyword evidence="2" id="KW-0812">Transmembrane</keyword>
<evidence type="ECO:0008006" key="5">
    <source>
        <dbReference type="Google" id="ProtNLM"/>
    </source>
</evidence>
<dbReference type="Pfam" id="PF10935">
    <property type="entry name" value="DUF2637"/>
    <property type="match status" value="1"/>
</dbReference>
<name>A0ABR9JKR9_9ACTN</name>
<comment type="caution">
    <text evidence="3">The sequence shown here is derived from an EMBL/GenBank/DDBJ whole genome shotgun (WGS) entry which is preliminary data.</text>
</comment>
<evidence type="ECO:0000313" key="4">
    <source>
        <dbReference type="Proteomes" id="UP000627838"/>
    </source>
</evidence>
<dbReference type="Proteomes" id="UP000627838">
    <property type="component" value="Unassembled WGS sequence"/>
</dbReference>
<evidence type="ECO:0000313" key="3">
    <source>
        <dbReference type="EMBL" id="MBE1531142.1"/>
    </source>
</evidence>
<keyword evidence="4" id="KW-1185">Reference proteome</keyword>
<gene>
    <name evidence="3" type="ORF">H4W34_000975</name>
</gene>
<evidence type="ECO:0000256" key="1">
    <source>
        <dbReference type="SAM" id="MobiDB-lite"/>
    </source>
</evidence>
<keyword evidence="2" id="KW-1133">Transmembrane helix</keyword>
<sequence>MTAGDRLIRWGAAVATAVVAGIAAVISYGHAYELAVTYGESGATARALPLTVDGLIVTCSLVLLDAARRGHRAPVLPWVLLAAGIAATVGANVAHGLDHGPVGAVIAGWPALVAVGSFEMLARLIRGHRPAEGVVEQDQAAEDEFVLDVAEVDEQAEPEPAEDDGPPVDDIPVPEPVAVDPALAAVVATARDRFADVIAAGGLPSVRTIRREMRVGYPRAVAVRAALDPA</sequence>
<organism evidence="3 4">
    <name type="scientific">Actinomadura algeriensis</name>
    <dbReference type="NCBI Taxonomy" id="1679523"/>
    <lineage>
        <taxon>Bacteria</taxon>
        <taxon>Bacillati</taxon>
        <taxon>Actinomycetota</taxon>
        <taxon>Actinomycetes</taxon>
        <taxon>Streptosporangiales</taxon>
        <taxon>Thermomonosporaceae</taxon>
        <taxon>Actinomadura</taxon>
    </lineage>
</organism>
<dbReference type="EMBL" id="JADBDZ010000001">
    <property type="protein sequence ID" value="MBE1531142.1"/>
    <property type="molecule type" value="Genomic_DNA"/>
</dbReference>
<feature type="transmembrane region" description="Helical" evidence="2">
    <location>
        <begin position="7"/>
        <end position="31"/>
    </location>
</feature>
<feature type="region of interest" description="Disordered" evidence="1">
    <location>
        <begin position="154"/>
        <end position="174"/>
    </location>
</feature>